<evidence type="ECO:0000313" key="2">
    <source>
        <dbReference type="WBParaSite" id="RSKR_0000901100.1"/>
    </source>
</evidence>
<dbReference type="Proteomes" id="UP000095286">
    <property type="component" value="Unplaced"/>
</dbReference>
<accession>A0AC35U9J2</accession>
<sequence>MQFEVNKCDSAFDSRCEGKTKIPYTRTKWDEETGGGLNSPREQINEKTSWIDGSFLYSTSEPWVAALRSWNRGMFTENDDIAGYPPLNSRIIPLINPAPPHIHKLLNPERLFSLGDPRINEHIGILTIGIVLFRWHNFQANKIANEHTYWSDEEIFQAARRVVIASLQNNPDIFIKLEKIYEDINTLDAYVGGMLETTDAGMGELFKLIILDQFLRLRDGDRFWFENEQNDIFNKTEVEEIRKLRLSDILRAVSDINPSEIQDNVFKFHPNDPCPQPFQVNATGLERCIPMMRYDYFSGNEVTYIFSIITLGAIIPLLCVAVARYLIIRRRKNGVSLIEMPKIIKKEPEQTNRVSNCSSDSNSLSNSSVSRLYVDADIVNGKFKMPAIEWLSDNFCRSVNFQLDLSTGDILIKKPRSKTILRKLNIAKSSQVSLTTTDPNSKSSYGPFMLISIPKNYDLVIRLHDDKDCRKFMKCIEDCLKKFDTPLIVQFRQNDALLESAETKEKRQRKLDKFFREAYSRSFEDPKLSDKNVDYDESLSHSTLGIKISKAEFADALGMKVDNHFVERLFACLTTKNEDVVDFDEFLQFIKKFAHGSQKDKMSILFKMCDSNGDGKVDREEFITFIRQIMEPAGVKMEYHVRLLN</sequence>
<proteinExistence type="predicted"/>
<organism evidence="1 2">
    <name type="scientific">Rhabditophanes sp. KR3021</name>
    <dbReference type="NCBI Taxonomy" id="114890"/>
    <lineage>
        <taxon>Eukaryota</taxon>
        <taxon>Metazoa</taxon>
        <taxon>Ecdysozoa</taxon>
        <taxon>Nematoda</taxon>
        <taxon>Chromadorea</taxon>
        <taxon>Rhabditida</taxon>
        <taxon>Tylenchina</taxon>
        <taxon>Panagrolaimomorpha</taxon>
        <taxon>Strongyloidoidea</taxon>
        <taxon>Alloionematidae</taxon>
        <taxon>Rhabditophanes</taxon>
    </lineage>
</organism>
<evidence type="ECO:0000313" key="1">
    <source>
        <dbReference type="Proteomes" id="UP000095286"/>
    </source>
</evidence>
<reference evidence="2" key="1">
    <citation type="submission" date="2016-11" db="UniProtKB">
        <authorList>
            <consortium name="WormBaseParasite"/>
        </authorList>
    </citation>
    <scope>IDENTIFICATION</scope>
    <source>
        <strain evidence="2">KR3021</strain>
    </source>
</reference>
<name>A0AC35U9J2_9BILA</name>
<dbReference type="WBParaSite" id="RSKR_0000901100.1">
    <property type="protein sequence ID" value="RSKR_0000901100.1"/>
    <property type="gene ID" value="RSKR_0000901100"/>
</dbReference>
<protein>
    <submittedName>
        <fullName evidence="2">NAD(P)H oxidase (H2O2-forming)</fullName>
    </submittedName>
</protein>